<evidence type="ECO:0000256" key="3">
    <source>
        <dbReference type="ARBA" id="ARBA00022692"/>
    </source>
</evidence>
<evidence type="ECO:0000256" key="6">
    <source>
        <dbReference type="ARBA" id="ARBA00023055"/>
    </source>
</evidence>
<feature type="compositionally biased region" description="Polar residues" evidence="9">
    <location>
        <begin position="546"/>
        <end position="560"/>
    </location>
</feature>
<dbReference type="GO" id="GO:0006869">
    <property type="term" value="P:lipid transport"/>
    <property type="evidence" value="ECO:0007669"/>
    <property type="project" value="UniProtKB-KW"/>
</dbReference>
<dbReference type="GO" id="GO:0008289">
    <property type="term" value="F:lipid binding"/>
    <property type="evidence" value="ECO:0007669"/>
    <property type="project" value="UniProtKB-KW"/>
</dbReference>
<dbReference type="OrthoDB" id="26740at2759"/>
<keyword evidence="3 10" id="KW-0812">Transmembrane</keyword>
<protein>
    <recommendedName>
        <fullName evidence="11">SMP-LTD domain-containing protein</fullName>
    </recommendedName>
</protein>
<dbReference type="InterPro" id="IPR031468">
    <property type="entry name" value="SMP_LBD"/>
</dbReference>
<evidence type="ECO:0000259" key="11">
    <source>
        <dbReference type="PROSITE" id="PS51847"/>
    </source>
</evidence>
<dbReference type="GeneID" id="5883424"/>
<dbReference type="PROSITE" id="PS51847">
    <property type="entry name" value="SMP"/>
    <property type="match status" value="1"/>
</dbReference>
<dbReference type="OMA" id="YSPKMFP"/>
<comment type="subcellular location">
    <subcellularLocation>
        <location evidence="1">Endoplasmic reticulum membrane</location>
    </subcellularLocation>
</comment>
<proteinExistence type="predicted"/>
<feature type="region of interest" description="Disordered" evidence="9">
    <location>
        <begin position="528"/>
        <end position="632"/>
    </location>
</feature>
<name>B0EJH2_ENTDS</name>
<dbReference type="Proteomes" id="UP000008076">
    <property type="component" value="Unassembled WGS sequence"/>
</dbReference>
<dbReference type="GO" id="GO:0005789">
    <property type="term" value="C:endoplasmic reticulum membrane"/>
    <property type="evidence" value="ECO:0007669"/>
    <property type="project" value="UniProtKB-SubCell"/>
</dbReference>
<evidence type="ECO:0000256" key="2">
    <source>
        <dbReference type="ARBA" id="ARBA00022448"/>
    </source>
</evidence>
<evidence type="ECO:0000256" key="10">
    <source>
        <dbReference type="SAM" id="Phobius"/>
    </source>
</evidence>
<keyword evidence="4" id="KW-0256">Endoplasmic reticulum</keyword>
<evidence type="ECO:0000256" key="8">
    <source>
        <dbReference type="ARBA" id="ARBA00023136"/>
    </source>
</evidence>
<keyword evidence="8 10" id="KW-0472">Membrane</keyword>
<evidence type="ECO:0000313" key="13">
    <source>
        <dbReference type="Proteomes" id="UP000008076"/>
    </source>
</evidence>
<keyword evidence="2" id="KW-0813">Transport</keyword>
<dbReference type="VEuPathDB" id="AmoebaDB:EDI_165260"/>
<evidence type="ECO:0000313" key="12">
    <source>
        <dbReference type="EMBL" id="EDR25294.1"/>
    </source>
</evidence>
<dbReference type="CDD" id="cd21669">
    <property type="entry name" value="SMP_SF"/>
    <property type="match status" value="1"/>
</dbReference>
<reference evidence="13" key="1">
    <citation type="submission" date="2007-12" db="EMBL/GenBank/DDBJ databases">
        <title>Annotation of Entamoeba dispar SAW760.</title>
        <authorList>
            <person name="Lorenzi H."/>
            <person name="Inman J."/>
            <person name="Schobel S."/>
            <person name="Amedeo P."/>
            <person name="Caler E."/>
        </authorList>
    </citation>
    <scope>NUCLEOTIDE SEQUENCE [LARGE SCALE GENOMIC DNA]</scope>
    <source>
        <strain evidence="13">ATCC PRA-260 / SAW760</strain>
    </source>
</reference>
<evidence type="ECO:0000256" key="1">
    <source>
        <dbReference type="ARBA" id="ARBA00004586"/>
    </source>
</evidence>
<evidence type="ECO:0000256" key="4">
    <source>
        <dbReference type="ARBA" id="ARBA00022824"/>
    </source>
</evidence>
<keyword evidence="13" id="KW-1185">Reference proteome</keyword>
<dbReference type="AlphaFoldDB" id="B0EJH2"/>
<evidence type="ECO:0000256" key="7">
    <source>
        <dbReference type="ARBA" id="ARBA00023121"/>
    </source>
</evidence>
<feature type="domain" description="SMP-LTD" evidence="11">
    <location>
        <begin position="198"/>
        <end position="382"/>
    </location>
</feature>
<dbReference type="EMBL" id="DS549565">
    <property type="protein sequence ID" value="EDR25294.1"/>
    <property type="molecule type" value="Genomic_DNA"/>
</dbReference>
<gene>
    <name evidence="12" type="ORF">EDI_165260</name>
</gene>
<keyword evidence="5 10" id="KW-1133">Transmembrane helix</keyword>
<dbReference type="PANTHER" id="PTHR13466:SF0">
    <property type="entry name" value="SMP-LTD DOMAIN-CONTAINING PROTEIN"/>
    <property type="match status" value="1"/>
</dbReference>
<dbReference type="eggNOG" id="ENOG502RC6I">
    <property type="taxonomic scope" value="Eukaryota"/>
</dbReference>
<feature type="compositionally biased region" description="Polar residues" evidence="9">
    <location>
        <begin position="593"/>
        <end position="603"/>
    </location>
</feature>
<sequence>MIFSFLILCLTIILGLICFVTVTFFLLFKYSPKVPPPIPVTTPLNCPKTNQIPAFVSDWFNNTPLNEVSSLCIIQIESEETSGVLSTDSECINLVISTQLVRIPLKTVQFKNVSFSGRKMSKKNFMRVIGECGPIYKNSDIIQIRFRYAYELEYWDKILNELCELAHNQRSSQMTKNGIGRKQYRLLGEQMIKNEQGLSDSDKHWSSTVNMLLQLLSYPFISNTDLHNLLRNKINKLFALELTQNLSMNLIQIGNNVPYIKSPKVQCSNEPGAITIDGTLDYTGPFGASFVYDFKLLNIKIQLSFYITSLLGDVRVRILKIPSSTLWFSFHELPKIGISYNLRIGNYVCKQLPIIEQYIIEMINSAILEICYSPKMFPIPIPNFSIVDYLKDIGSKVDEKKEIIVEEQQEQIKEVCIVEQPEKKKNFELKSKEIIKNTFQQHIESVQPQKECTNPIPKISQPPIKEENQIKDTPIPHKLINEGKVRIPQSGTIDKTLQPHPIKELDIIFDKEDINRVYNHFINKLDTTKPLNKKQPPALPKKESLIKSSTLKQIPQSTTNLHDKQTPSLPPKQLVEQSKKQLPSLPPKPILKNSTEIISQQQKECPPLPKRDHPTQLITKPTLPPKHDTFIK</sequence>
<dbReference type="PANTHER" id="PTHR13466">
    <property type="entry name" value="TEX2 PROTEIN-RELATED"/>
    <property type="match status" value="1"/>
</dbReference>
<keyword evidence="6" id="KW-0445">Lipid transport</keyword>
<feature type="transmembrane region" description="Helical" evidence="10">
    <location>
        <begin position="5"/>
        <end position="28"/>
    </location>
</feature>
<evidence type="ECO:0000256" key="5">
    <source>
        <dbReference type="ARBA" id="ARBA00022989"/>
    </source>
</evidence>
<keyword evidence="7" id="KW-0446">Lipid-binding</keyword>
<dbReference type="KEGG" id="edi:EDI_165260"/>
<evidence type="ECO:0000256" key="9">
    <source>
        <dbReference type="SAM" id="MobiDB-lite"/>
    </source>
</evidence>
<accession>B0EJH2</accession>
<organism evidence="13">
    <name type="scientific">Entamoeba dispar (strain ATCC PRA-260 / SAW760)</name>
    <dbReference type="NCBI Taxonomy" id="370354"/>
    <lineage>
        <taxon>Eukaryota</taxon>
        <taxon>Amoebozoa</taxon>
        <taxon>Evosea</taxon>
        <taxon>Archamoebae</taxon>
        <taxon>Mastigamoebida</taxon>
        <taxon>Entamoebidae</taxon>
        <taxon>Entamoeba</taxon>
    </lineage>
</organism>
<dbReference type="RefSeq" id="XP_001738353.1">
    <property type="nucleotide sequence ID" value="XM_001738301.1"/>
</dbReference>